<dbReference type="PANTHER" id="PTHR21581">
    <property type="entry name" value="D-ALANYL-D-ALANINE CARBOXYPEPTIDASE"/>
    <property type="match status" value="1"/>
</dbReference>
<keyword evidence="2" id="KW-0732">Signal</keyword>
<dbReference type="PRINTS" id="PR00725">
    <property type="entry name" value="DADACBPTASE1"/>
</dbReference>
<dbReference type="GO" id="GO:0009252">
    <property type="term" value="P:peptidoglycan biosynthetic process"/>
    <property type="evidence" value="ECO:0007669"/>
    <property type="project" value="UniProtKB-KW"/>
</dbReference>
<dbReference type="Proteomes" id="UP000199664">
    <property type="component" value="Unassembled WGS sequence"/>
</dbReference>
<evidence type="ECO:0000256" key="8">
    <source>
        <dbReference type="PIRSR" id="PIRSR618044-2"/>
    </source>
</evidence>
<sequence>MASGCVGSRRGRWLAFIGVVSAAAVVLTATVSPAEAARKKRRHVSGGYAPPYAAMVVDVKSGRTLHAVNEDAPRIPASLTKVMTLYMLFEQMERGRFTMNSELKVSSYAASQPPTKLGLRAGSTIEVEDAIKSMITLSANDSSVVVAEAIAGSEEAFAEQMTRKARSLGMDSTRFYNPHGLPNSPPNITTARDLTILARAIQERFPRYFPLFQMRSFQYGSRTIRGHNRLLGKIEGVDGIKTGYTRASGFNLMTSAKSEGRQIVSIVLGGRSGASRDKIMSDLVLASLPRASAGGRSAPMIAEASEPQQERYRAPAPAPAPEPPARPALVAQAPEPAPAPAPIPVPRPRAEPEVPAAARAYAATTTTAQMPPPRALSGSAQALALSNMRPVAATTTPSAMRWSIGAAPAEGKVLRPPANVDTTSSIAKVAEVALRDEVQPMPKKVEARLPEPAPAPAPVKVAHVAKAPEAKPEPKPAEKTAIASKWVIQLGATDDEAKAKDILSRARAKASGSLADASPFTEKVEKGGATLFRARFAGFEESKDAEKACAQLKRGGFSCFATRG</sequence>
<evidence type="ECO:0000256" key="3">
    <source>
        <dbReference type="ARBA" id="ARBA00022801"/>
    </source>
</evidence>
<accession>A0A1H7YXN3</accession>
<dbReference type="InterPro" id="IPR007730">
    <property type="entry name" value="SPOR-like_dom"/>
</dbReference>
<evidence type="ECO:0000256" key="7">
    <source>
        <dbReference type="PIRSR" id="PIRSR618044-1"/>
    </source>
</evidence>
<dbReference type="GO" id="GO:0006508">
    <property type="term" value="P:proteolysis"/>
    <property type="evidence" value="ECO:0007669"/>
    <property type="project" value="InterPro"/>
</dbReference>
<feature type="compositionally biased region" description="Pro residues" evidence="10">
    <location>
        <begin position="335"/>
        <end position="347"/>
    </location>
</feature>
<dbReference type="AlphaFoldDB" id="A0A1H7YXN3"/>
<dbReference type="InterPro" id="IPR036680">
    <property type="entry name" value="SPOR-like_sf"/>
</dbReference>
<organism evidence="12 13">
    <name type="scientific">Bosea lupini</name>
    <dbReference type="NCBI Taxonomy" id="1036779"/>
    <lineage>
        <taxon>Bacteria</taxon>
        <taxon>Pseudomonadati</taxon>
        <taxon>Pseudomonadota</taxon>
        <taxon>Alphaproteobacteria</taxon>
        <taxon>Hyphomicrobiales</taxon>
        <taxon>Boseaceae</taxon>
        <taxon>Bosea</taxon>
    </lineage>
</organism>
<evidence type="ECO:0000256" key="5">
    <source>
        <dbReference type="ARBA" id="ARBA00022984"/>
    </source>
</evidence>
<name>A0A1H7YXN3_9HYPH</name>
<dbReference type="InterPro" id="IPR001967">
    <property type="entry name" value="Peptidase_S11_N"/>
</dbReference>
<gene>
    <name evidence="12" type="ORF">SAMN04515666_11329</name>
</gene>
<evidence type="ECO:0000256" key="9">
    <source>
        <dbReference type="RuleBase" id="RU004016"/>
    </source>
</evidence>
<feature type="active site" description="Proton acceptor" evidence="7">
    <location>
        <position position="81"/>
    </location>
</feature>
<feature type="domain" description="SPOR" evidence="11">
    <location>
        <begin position="480"/>
        <end position="564"/>
    </location>
</feature>
<evidence type="ECO:0000256" key="4">
    <source>
        <dbReference type="ARBA" id="ARBA00022960"/>
    </source>
</evidence>
<keyword evidence="12" id="KW-0645">Protease</keyword>
<dbReference type="PANTHER" id="PTHR21581:SF6">
    <property type="entry name" value="TRAFFICKING PROTEIN PARTICLE COMPLEX SUBUNIT 12"/>
    <property type="match status" value="1"/>
</dbReference>
<proteinExistence type="inferred from homology"/>
<dbReference type="GO" id="GO:0009002">
    <property type="term" value="F:serine-type D-Ala-D-Ala carboxypeptidase activity"/>
    <property type="evidence" value="ECO:0007669"/>
    <property type="project" value="InterPro"/>
</dbReference>
<evidence type="ECO:0000313" key="12">
    <source>
        <dbReference type="EMBL" id="SEM50705.1"/>
    </source>
</evidence>
<dbReference type="Gene3D" id="3.40.710.10">
    <property type="entry name" value="DD-peptidase/beta-lactamase superfamily"/>
    <property type="match status" value="1"/>
</dbReference>
<dbReference type="SUPFAM" id="SSF110997">
    <property type="entry name" value="Sporulation related repeat"/>
    <property type="match status" value="1"/>
</dbReference>
<evidence type="ECO:0000256" key="1">
    <source>
        <dbReference type="ARBA" id="ARBA00007164"/>
    </source>
</evidence>
<keyword evidence="3" id="KW-0378">Hydrolase</keyword>
<dbReference type="EMBL" id="FOAN01000013">
    <property type="protein sequence ID" value="SEM50705.1"/>
    <property type="molecule type" value="Genomic_DNA"/>
</dbReference>
<feature type="active site" description="Acyl-ester intermediate" evidence="7">
    <location>
        <position position="78"/>
    </location>
</feature>
<dbReference type="GO" id="GO:0042834">
    <property type="term" value="F:peptidoglycan binding"/>
    <property type="evidence" value="ECO:0007669"/>
    <property type="project" value="InterPro"/>
</dbReference>
<evidence type="ECO:0000256" key="10">
    <source>
        <dbReference type="SAM" id="MobiDB-lite"/>
    </source>
</evidence>
<protein>
    <submittedName>
        <fullName evidence="12">D-alanyl-D-alanine carboxypeptidase</fullName>
    </submittedName>
</protein>
<dbReference type="SUPFAM" id="SSF56601">
    <property type="entry name" value="beta-lactamase/transpeptidase-like"/>
    <property type="match status" value="1"/>
</dbReference>
<reference evidence="13" key="1">
    <citation type="submission" date="2016-10" db="EMBL/GenBank/DDBJ databases">
        <authorList>
            <person name="Varghese N."/>
            <person name="Submissions S."/>
        </authorList>
    </citation>
    <scope>NUCLEOTIDE SEQUENCE [LARGE SCALE GENOMIC DNA]</scope>
    <source>
        <strain evidence="13">LMG 26383,CCUG 61248,R- 45681</strain>
    </source>
</reference>
<keyword evidence="5" id="KW-0573">Peptidoglycan synthesis</keyword>
<dbReference type="GO" id="GO:0071555">
    <property type="term" value="P:cell wall organization"/>
    <property type="evidence" value="ECO:0007669"/>
    <property type="project" value="UniProtKB-KW"/>
</dbReference>
<dbReference type="Gene3D" id="3.30.70.1070">
    <property type="entry name" value="Sporulation related repeat"/>
    <property type="match status" value="1"/>
</dbReference>
<feature type="compositionally biased region" description="Pro residues" evidence="10">
    <location>
        <begin position="316"/>
        <end position="326"/>
    </location>
</feature>
<dbReference type="InterPro" id="IPR012338">
    <property type="entry name" value="Beta-lactam/transpept-like"/>
</dbReference>
<dbReference type="GO" id="GO:0008360">
    <property type="term" value="P:regulation of cell shape"/>
    <property type="evidence" value="ECO:0007669"/>
    <property type="project" value="UniProtKB-KW"/>
</dbReference>
<dbReference type="STRING" id="1036779.SAMN04515666_11329"/>
<dbReference type="Pfam" id="PF00768">
    <property type="entry name" value="Peptidase_S11"/>
    <property type="match status" value="1"/>
</dbReference>
<comment type="similarity">
    <text evidence="1 9">Belongs to the peptidase S11 family.</text>
</comment>
<evidence type="ECO:0000259" key="11">
    <source>
        <dbReference type="PROSITE" id="PS51724"/>
    </source>
</evidence>
<keyword evidence="13" id="KW-1185">Reference proteome</keyword>
<keyword evidence="12" id="KW-0121">Carboxypeptidase</keyword>
<dbReference type="PROSITE" id="PS51724">
    <property type="entry name" value="SPOR"/>
    <property type="match status" value="1"/>
</dbReference>
<dbReference type="Pfam" id="PF05036">
    <property type="entry name" value="SPOR"/>
    <property type="match status" value="1"/>
</dbReference>
<feature type="binding site" evidence="8">
    <location>
        <position position="241"/>
    </location>
    <ligand>
        <name>substrate</name>
    </ligand>
</feature>
<feature type="region of interest" description="Disordered" evidence="10">
    <location>
        <begin position="303"/>
        <end position="350"/>
    </location>
</feature>
<evidence type="ECO:0000256" key="2">
    <source>
        <dbReference type="ARBA" id="ARBA00022729"/>
    </source>
</evidence>
<dbReference type="InterPro" id="IPR018044">
    <property type="entry name" value="Peptidase_S11"/>
</dbReference>
<keyword evidence="6" id="KW-0961">Cell wall biogenesis/degradation</keyword>
<evidence type="ECO:0000256" key="6">
    <source>
        <dbReference type="ARBA" id="ARBA00023316"/>
    </source>
</evidence>
<evidence type="ECO:0000313" key="13">
    <source>
        <dbReference type="Proteomes" id="UP000199664"/>
    </source>
</evidence>
<feature type="active site" evidence="7">
    <location>
        <position position="138"/>
    </location>
</feature>
<keyword evidence="4" id="KW-0133">Cell shape</keyword>